<gene>
    <name evidence="2" type="ORF">SCHRY_v1c04030</name>
</gene>
<evidence type="ECO:0000313" key="2">
    <source>
        <dbReference type="EMBL" id="AGM24985.1"/>
    </source>
</evidence>
<evidence type="ECO:0000256" key="1">
    <source>
        <dbReference type="SAM" id="Phobius"/>
    </source>
</evidence>
<dbReference type="eggNOG" id="ENOG502ZXKS">
    <property type="taxonomic scope" value="Bacteria"/>
</dbReference>
<keyword evidence="3" id="KW-1185">Reference proteome</keyword>
<sequence length="155" mass="18024">MAKTKNKLKGLRSTEKKAHAQEVAATIKEVNTNKNEKLQNYQKWKKLQYWHYLIILSLCTIIIGFSFIIGLVFLKDIKKIEWVLVGFGVILLVLWFILGWQKNRQAAQYFNDSRRRYQPTLTEEEATIKKARKIILATAIIVLTTSLIMLLITSL</sequence>
<evidence type="ECO:0008006" key="4">
    <source>
        <dbReference type="Google" id="ProtNLM"/>
    </source>
</evidence>
<keyword evidence="1" id="KW-0812">Transmembrane</keyword>
<feature type="transmembrane region" description="Helical" evidence="1">
    <location>
        <begin position="49"/>
        <end position="74"/>
    </location>
</feature>
<keyword evidence="1" id="KW-0472">Membrane</keyword>
<name>R4UFP5_9MOLU</name>
<dbReference type="AlphaFoldDB" id="R4UFP5"/>
<dbReference type="EMBL" id="CP005077">
    <property type="protein sequence ID" value="AGM24985.1"/>
    <property type="molecule type" value="Genomic_DNA"/>
</dbReference>
<evidence type="ECO:0000313" key="3">
    <source>
        <dbReference type="Proteomes" id="UP000013964"/>
    </source>
</evidence>
<protein>
    <recommendedName>
        <fullName evidence="4">DUF3899 domain-containing protein</fullName>
    </recommendedName>
</protein>
<dbReference type="KEGG" id="scr:SCHRY_v1c04030"/>
<keyword evidence="1" id="KW-1133">Transmembrane helix</keyword>
<reference evidence="2 3" key="1">
    <citation type="journal article" date="2013" name="Genome Biol. Evol.">
        <title>Complete genomes of two dipteran-associated spiroplasmas provided insights into the origin, dynamics, and impacts of viral invasion in spiroplasma.</title>
        <authorList>
            <person name="Ku C."/>
            <person name="Lo W.S."/>
            <person name="Chen L.L."/>
            <person name="Kuo C.H."/>
        </authorList>
    </citation>
    <scope>NUCLEOTIDE SEQUENCE [LARGE SCALE GENOMIC DNA]</scope>
    <source>
        <strain evidence="2 3">DF-1</strain>
    </source>
</reference>
<dbReference type="PATRIC" id="fig|1276227.3.peg.402"/>
<organism evidence="2 3">
    <name type="scientific">Spiroplasma chrysopicola DF-1</name>
    <dbReference type="NCBI Taxonomy" id="1276227"/>
    <lineage>
        <taxon>Bacteria</taxon>
        <taxon>Bacillati</taxon>
        <taxon>Mycoplasmatota</taxon>
        <taxon>Mollicutes</taxon>
        <taxon>Entomoplasmatales</taxon>
        <taxon>Spiroplasmataceae</taxon>
        <taxon>Spiroplasma</taxon>
    </lineage>
</organism>
<feature type="transmembrane region" description="Helical" evidence="1">
    <location>
        <begin position="80"/>
        <end position="100"/>
    </location>
</feature>
<feature type="transmembrane region" description="Helical" evidence="1">
    <location>
        <begin position="134"/>
        <end position="152"/>
    </location>
</feature>
<dbReference type="OrthoDB" id="400297at2"/>
<proteinExistence type="predicted"/>
<accession>R4UFP5</accession>
<dbReference type="HOGENOM" id="CLU_136756_0_0_14"/>
<dbReference type="Proteomes" id="UP000013964">
    <property type="component" value="Chromosome"/>
</dbReference>
<dbReference type="RefSeq" id="WP_016338810.1">
    <property type="nucleotide sequence ID" value="NC_021280.1"/>
</dbReference>